<dbReference type="InterPro" id="IPR036465">
    <property type="entry name" value="vWFA_dom_sf"/>
</dbReference>
<keyword evidence="4" id="KW-0109">Calcium transport</keyword>
<evidence type="ECO:0000256" key="1">
    <source>
        <dbReference type="ARBA" id="ARBA00004479"/>
    </source>
</evidence>
<evidence type="ECO:0000259" key="18">
    <source>
        <dbReference type="PROSITE" id="PS50234"/>
    </source>
</evidence>
<evidence type="ECO:0000256" key="17">
    <source>
        <dbReference type="SAM" id="MobiDB-lite"/>
    </source>
</evidence>
<keyword evidence="13" id="KW-0472">Membrane</keyword>
<dbReference type="Pfam" id="PF00092">
    <property type="entry name" value="VWA"/>
    <property type="match status" value="1"/>
</dbReference>
<evidence type="ECO:0000256" key="3">
    <source>
        <dbReference type="ARBA" id="ARBA00022448"/>
    </source>
</evidence>
<keyword evidence="14" id="KW-1015">Disulfide bond</keyword>
<comment type="similarity">
    <text evidence="2">Belongs to the calcium channel subunit alpha-2/delta family.</text>
</comment>
<keyword evidence="3" id="KW-0813">Transport</keyword>
<dbReference type="InterPro" id="IPR051173">
    <property type="entry name" value="Ca_channel_alpha-2/delta"/>
</dbReference>
<accession>Q4RX89</accession>
<dbReference type="KEGG" id="tng:GSTEN00027514G001"/>
<dbReference type="SUPFAM" id="SSF53300">
    <property type="entry name" value="vWA-like"/>
    <property type="match status" value="1"/>
</dbReference>
<dbReference type="InterPro" id="IPR002035">
    <property type="entry name" value="VWF_A"/>
</dbReference>
<dbReference type="PANTHER" id="PTHR10166:SF7">
    <property type="entry name" value="VOLTAGE-DEPENDENT CALCIUM CHANNEL SUBUNIT ALPHA-2_DELTA-2"/>
    <property type="match status" value="1"/>
</dbReference>
<dbReference type="GO" id="GO:0046872">
    <property type="term" value="F:metal ion binding"/>
    <property type="evidence" value="ECO:0007669"/>
    <property type="project" value="UniProtKB-KW"/>
</dbReference>
<evidence type="ECO:0000256" key="13">
    <source>
        <dbReference type="ARBA" id="ARBA00023136"/>
    </source>
</evidence>
<keyword evidence="16" id="KW-0407">Ion channel</keyword>
<evidence type="ECO:0000256" key="8">
    <source>
        <dbReference type="ARBA" id="ARBA00022729"/>
    </source>
</evidence>
<reference evidence="19" key="1">
    <citation type="journal article" date="2004" name="Nature">
        <title>Genome duplication in the teleost fish Tetraodon nigroviridis reveals the early vertebrate proto-karyotype.</title>
        <authorList>
            <person name="Jaillon O."/>
            <person name="Aury J.-M."/>
            <person name="Brunet F."/>
            <person name="Petit J.-L."/>
            <person name="Stange-Thomann N."/>
            <person name="Mauceli E."/>
            <person name="Bouneau L."/>
            <person name="Fischer C."/>
            <person name="Ozouf-Costaz C."/>
            <person name="Bernot A."/>
            <person name="Nicaud S."/>
            <person name="Jaffe D."/>
            <person name="Fisher S."/>
            <person name="Lutfalla G."/>
            <person name="Dossat C."/>
            <person name="Segurens B."/>
            <person name="Dasilva C."/>
            <person name="Salanoubat M."/>
            <person name="Levy M."/>
            <person name="Boudet N."/>
            <person name="Castellano S."/>
            <person name="Anthouard V."/>
            <person name="Jubin C."/>
            <person name="Castelli V."/>
            <person name="Katinka M."/>
            <person name="Vacherie B."/>
            <person name="Biemont C."/>
            <person name="Skalli Z."/>
            <person name="Cattolico L."/>
            <person name="Poulain J."/>
            <person name="De Berardinis V."/>
            <person name="Cruaud C."/>
            <person name="Duprat S."/>
            <person name="Brottier P."/>
            <person name="Coutanceau J.-P."/>
            <person name="Gouzy J."/>
            <person name="Parra G."/>
            <person name="Lardier G."/>
            <person name="Chapple C."/>
            <person name="McKernan K.J."/>
            <person name="McEwan P."/>
            <person name="Bosak S."/>
            <person name="Kellis M."/>
            <person name="Volff J.-N."/>
            <person name="Guigo R."/>
            <person name="Zody M.C."/>
            <person name="Mesirov J."/>
            <person name="Lindblad-Toh K."/>
            <person name="Birren B."/>
            <person name="Nusbaum C."/>
            <person name="Kahn D."/>
            <person name="Robinson-Rechavi M."/>
            <person name="Laudet V."/>
            <person name="Schachter V."/>
            <person name="Quetier F."/>
            <person name="Saurin W."/>
            <person name="Scarpelli C."/>
            <person name="Wincker P."/>
            <person name="Lander E.S."/>
            <person name="Weissenbach J."/>
            <person name="Roest Crollius H."/>
        </authorList>
    </citation>
    <scope>NUCLEOTIDE SEQUENCE [LARGE SCALE GENOMIC DNA]</scope>
</reference>
<dbReference type="GO" id="GO:0005245">
    <property type="term" value="F:voltage-gated calcium channel activity"/>
    <property type="evidence" value="ECO:0007669"/>
    <property type="project" value="TreeGrafter"/>
</dbReference>
<comment type="caution">
    <text evidence="19">The sequence shown here is derived from an EMBL/GenBank/DDBJ whole genome shotgun (WGS) entry which is preliminary data.</text>
</comment>
<proteinExistence type="inferred from homology"/>
<evidence type="ECO:0000256" key="6">
    <source>
        <dbReference type="ARBA" id="ARBA00022692"/>
    </source>
</evidence>
<name>Q4RX89_TETNG</name>
<evidence type="ECO:0000256" key="9">
    <source>
        <dbReference type="ARBA" id="ARBA00022837"/>
    </source>
</evidence>
<feature type="region of interest" description="Disordered" evidence="17">
    <location>
        <begin position="892"/>
        <end position="913"/>
    </location>
</feature>
<keyword evidence="12" id="KW-0406">Ion transport</keyword>
<evidence type="ECO:0000256" key="16">
    <source>
        <dbReference type="ARBA" id="ARBA00023303"/>
    </source>
</evidence>
<evidence type="ECO:0000256" key="11">
    <source>
        <dbReference type="ARBA" id="ARBA00022989"/>
    </source>
</evidence>
<dbReference type="Gene3D" id="3.40.50.410">
    <property type="entry name" value="von Willebrand factor, type A domain"/>
    <property type="match status" value="1"/>
</dbReference>
<dbReference type="Pfam" id="PF08473">
    <property type="entry name" value="VGCC_alpha2"/>
    <property type="match status" value="2"/>
</dbReference>
<keyword evidence="6" id="KW-0812">Transmembrane</keyword>
<dbReference type="Gene3D" id="3.30.450.20">
    <property type="entry name" value="PAS domain"/>
    <property type="match status" value="1"/>
</dbReference>
<dbReference type="PANTHER" id="PTHR10166">
    <property type="entry name" value="VOLTAGE-DEPENDENT CALCIUM CHANNEL SUBUNIT ALPHA-2/DELTA-RELATED"/>
    <property type="match status" value="1"/>
</dbReference>
<dbReference type="GO" id="GO:0005891">
    <property type="term" value="C:voltage-gated calcium channel complex"/>
    <property type="evidence" value="ECO:0007669"/>
    <property type="project" value="TreeGrafter"/>
</dbReference>
<keyword evidence="8" id="KW-0732">Signal</keyword>
<keyword evidence="7" id="KW-0479">Metal-binding</keyword>
<evidence type="ECO:0000256" key="12">
    <source>
        <dbReference type="ARBA" id="ARBA00023065"/>
    </source>
</evidence>
<organism evidence="19">
    <name type="scientific">Tetraodon nigroviridis</name>
    <name type="common">Spotted green pufferfish</name>
    <name type="synonym">Chelonodon nigroviridis</name>
    <dbReference type="NCBI Taxonomy" id="99883"/>
    <lineage>
        <taxon>Eukaryota</taxon>
        <taxon>Metazoa</taxon>
        <taxon>Chordata</taxon>
        <taxon>Craniata</taxon>
        <taxon>Vertebrata</taxon>
        <taxon>Euteleostomi</taxon>
        <taxon>Actinopterygii</taxon>
        <taxon>Neopterygii</taxon>
        <taxon>Teleostei</taxon>
        <taxon>Neoteleostei</taxon>
        <taxon>Acanthomorphata</taxon>
        <taxon>Eupercaria</taxon>
        <taxon>Tetraodontiformes</taxon>
        <taxon>Tetradontoidea</taxon>
        <taxon>Tetraodontidae</taxon>
        <taxon>Tetraodon</taxon>
    </lineage>
</organism>
<evidence type="ECO:0000256" key="2">
    <source>
        <dbReference type="ARBA" id="ARBA00007060"/>
    </source>
</evidence>
<dbReference type="AlphaFoldDB" id="Q4RX89"/>
<evidence type="ECO:0000256" key="14">
    <source>
        <dbReference type="ARBA" id="ARBA00023157"/>
    </source>
</evidence>
<evidence type="ECO:0000313" key="19">
    <source>
        <dbReference type="EMBL" id="CAG06993.1"/>
    </source>
</evidence>
<evidence type="ECO:0000256" key="5">
    <source>
        <dbReference type="ARBA" id="ARBA00022673"/>
    </source>
</evidence>
<evidence type="ECO:0000256" key="4">
    <source>
        <dbReference type="ARBA" id="ARBA00022568"/>
    </source>
</evidence>
<feature type="domain" description="VWFA" evidence="18">
    <location>
        <begin position="170"/>
        <end position="342"/>
    </location>
</feature>
<reference evidence="19" key="2">
    <citation type="submission" date="2004-02" db="EMBL/GenBank/DDBJ databases">
        <authorList>
            <consortium name="Genoscope"/>
            <consortium name="Whitehead Institute Centre for Genome Research"/>
        </authorList>
    </citation>
    <scope>NUCLEOTIDE SEQUENCE</scope>
</reference>
<sequence>STSLELEFVDDPNFKNKVNYSSSAVQIPTDIYKGSPVILNELNWTQALERGFIENFRDDSSLRWQVFGSATGVTRYYPATPWRAPNKIDLYDVRRRTMVLRRFESPFSSALFLLKSSETLSLFSPFCPNPALPRATDFDTPVARCNIATCAVTGRAVAGGVMVYTRRLISEGHGHHRGRLMKTSVMEMLDTLSDDDYVNVARFNEKADAVVPCFRTLVQANVRNKKIFKEAVMHMQAKGTTDYKSGFTFAFEQLLNESSAPRANCNKMIMMFTDGGEDRAQEIFEKYNWPNKTVRVFTFSVGQHNYDVTPLQWIACSNKGYYFEIPSIGAIRINTQEYLDVLGRPMVLAGSKAKQVQWTNVYQDALGLGLVISGTMPVFNLTADPGSSQNQLILGVMGVDVAINEIKKKTPTYRLGANGYTFAIDPNGYVLLHPNLRPKVSSGASATGGTRLTLFLSSAQIINFREPVTLDFLDAELEDSNKEEIRRQMIDGKSGQRKIKTLIKSVDEASHPSEYIDEAMRTYTWTPVEGTDYSLGLVLPTYSENHIKANLSDQILQVQYFEALLPNSFESEGHVFIAPREYCNDLELSNNNTEFLLNFISLMEKVTPDSKHCDTLLLHNLILDTGIIQQLVEKVWKNKDLNTYGFLAVFAATDGGITRVFPNKAAETWEEDPEPFNASFYRRSLDNKGYIFRAPYRSAKDIFLSSENDTTGILVSTAVEITVGGKTIKPAVVGVKLDLEAWTEKFKILASNHTDNRHTSNTCGPNRGCEMDCDANSDVSAPLTRPPPPSADLCVAHSHLSAQELLCYLIDDGGFLIMSNQKEDWDKVRTTSPQGPGSFCGINRCPRHTGGDVLQRRGALPDVRPLQQLLLQGEAVVRLPVRVRAAAQQRGGSGAQGSVCGETERNRRGPQGSTASAVLTCGFSPQPTIADLVNLAWWTSAAAWSLFQQFVYGLAYQSWFIRDEARAEGFDSKERSCVMIQTQYYLSNLSSSYNILQDCGNCSRLIHAKRINNTNLLFVVAEKMPCSVCEIEKLTQEEEEYREDNPCEEMAVPRYRKGPSTCFDNNLSVSPQNQTLPSFVSGTSRLTGSMLAVLPLGSGGVCALTAMFSVACAGEHVRLRTRPLLPCVSARLTAAPAAPPVSGPQPPPSLYSKIIALAFT</sequence>
<keyword evidence="11" id="KW-1133">Transmembrane helix</keyword>
<feature type="non-terminal residue" evidence="19">
    <location>
        <position position="1160"/>
    </location>
</feature>
<dbReference type="InterPro" id="IPR013608">
    <property type="entry name" value="VWA_N"/>
</dbReference>
<dbReference type="Pfam" id="PF08399">
    <property type="entry name" value="VWA_N"/>
    <property type="match status" value="1"/>
</dbReference>
<evidence type="ECO:0000256" key="7">
    <source>
        <dbReference type="ARBA" id="ARBA00022723"/>
    </source>
</evidence>
<evidence type="ECO:0000256" key="10">
    <source>
        <dbReference type="ARBA" id="ARBA00022882"/>
    </source>
</evidence>
<keyword evidence="10" id="KW-0851">Voltage-gated channel</keyword>
<protein>
    <submittedName>
        <fullName evidence="19">(spotted green pufferfish) hypothetical protein</fullName>
    </submittedName>
</protein>
<dbReference type="SMART" id="SM00327">
    <property type="entry name" value="VWA"/>
    <property type="match status" value="1"/>
</dbReference>
<keyword evidence="15" id="KW-0325">Glycoprotein</keyword>
<keyword evidence="5" id="KW-0107">Calcium channel</keyword>
<keyword evidence="9" id="KW-0106">Calcium</keyword>
<gene>
    <name evidence="19" type="ORF">GSTENG00027514001</name>
</gene>
<dbReference type="OrthoDB" id="10054666at2759"/>
<dbReference type="InterPro" id="IPR013680">
    <property type="entry name" value="VDCC_a2/dsu"/>
</dbReference>
<dbReference type="PROSITE" id="PS50234">
    <property type="entry name" value="VWFA"/>
    <property type="match status" value="1"/>
</dbReference>
<dbReference type="FunFam" id="3.40.50.410:FF:000006">
    <property type="entry name" value="voltage-dependent calcium channel subunit alpha-2/delta-1 isoform X1"/>
    <property type="match status" value="1"/>
</dbReference>
<dbReference type="EMBL" id="CAAE01014979">
    <property type="protein sequence ID" value="CAG06993.1"/>
    <property type="molecule type" value="Genomic_DNA"/>
</dbReference>
<evidence type="ECO:0000256" key="15">
    <source>
        <dbReference type="ARBA" id="ARBA00023180"/>
    </source>
</evidence>
<comment type="subcellular location">
    <subcellularLocation>
        <location evidence="1">Membrane</location>
        <topology evidence="1">Single-pass type I membrane protein</topology>
    </subcellularLocation>
</comment>